<dbReference type="InterPro" id="IPR002195">
    <property type="entry name" value="Dihydroorotase_CS"/>
</dbReference>
<evidence type="ECO:0000259" key="7">
    <source>
        <dbReference type="Pfam" id="PF12890"/>
    </source>
</evidence>
<dbReference type="Proteomes" id="UP000606889">
    <property type="component" value="Unassembled WGS sequence"/>
</dbReference>
<dbReference type="Pfam" id="PF12890">
    <property type="entry name" value="DHOase"/>
    <property type="match status" value="1"/>
</dbReference>
<keyword evidence="4 6" id="KW-0378">Hydrolase</keyword>
<gene>
    <name evidence="6" type="primary">pyrC</name>
    <name evidence="8" type="ORF">H8S18_01040</name>
</gene>
<feature type="binding site" evidence="6">
    <location>
        <position position="308"/>
    </location>
    <ligand>
        <name>substrate</name>
    </ligand>
</feature>
<evidence type="ECO:0000256" key="6">
    <source>
        <dbReference type="HAMAP-Rule" id="MF_00220"/>
    </source>
</evidence>
<feature type="binding site" evidence="6">
    <location>
        <position position="59"/>
    </location>
    <ligand>
        <name>Zn(2+)</name>
        <dbReference type="ChEBI" id="CHEBI:29105"/>
        <label>1</label>
    </ligand>
</feature>
<proteinExistence type="inferred from homology"/>
<evidence type="ECO:0000256" key="4">
    <source>
        <dbReference type="ARBA" id="ARBA00022801"/>
    </source>
</evidence>
<dbReference type="Gene3D" id="3.20.20.140">
    <property type="entry name" value="Metal-dependent hydrolases"/>
    <property type="match status" value="1"/>
</dbReference>
<feature type="binding site" evidence="6">
    <location>
        <position position="61"/>
    </location>
    <ligand>
        <name>Zn(2+)</name>
        <dbReference type="ChEBI" id="CHEBI:29105"/>
        <label>1</label>
    </ligand>
</feature>
<protein>
    <recommendedName>
        <fullName evidence="6">Dihydroorotase</fullName>
        <shortName evidence="6">DHOase</shortName>
        <ecNumber evidence="6">3.5.2.3</ecNumber>
    </recommendedName>
</protein>
<dbReference type="InterPro" id="IPR011059">
    <property type="entry name" value="Metal-dep_hydrolase_composite"/>
</dbReference>
<feature type="binding site" evidence="6">
    <location>
        <position position="151"/>
    </location>
    <ligand>
        <name>Zn(2+)</name>
        <dbReference type="ChEBI" id="CHEBI:29105"/>
        <label>2</label>
    </ligand>
</feature>
<evidence type="ECO:0000256" key="2">
    <source>
        <dbReference type="ARBA" id="ARBA00010286"/>
    </source>
</evidence>
<organism evidence="8 9">
    <name type="scientific">Christensenella tenuis</name>
    <dbReference type="NCBI Taxonomy" id="2763033"/>
    <lineage>
        <taxon>Bacteria</taxon>
        <taxon>Bacillati</taxon>
        <taxon>Bacillota</taxon>
        <taxon>Clostridia</taxon>
        <taxon>Christensenellales</taxon>
        <taxon>Christensenellaceae</taxon>
        <taxon>Christensenella</taxon>
    </lineage>
</organism>
<sequence length="426" mass="46080">MSIFIQNITAVNADGIQKNVDILIEGERITEMGMGLARNAARVIDGAGLTAFPGFLEMHCHLRDPGLVHKEDIVTGTRAAAAGGYTAVCCMPNTKPVTDSAEVVRYIIEKAKKSGFAEVLPVAAVTRGMRGEELTDFAGLLKAGAVAFSDDGMPVAEDEIILAAMRRAKELHALLMLHEEDLAKRGNGVVHDGENARKAGIAGIPRAIEETMTARDIFYAEKLGVPIHICHVSTAGSVELVRRAKANGVPVTCETGPHYFSITDEKILDRNPNAKVNPPLREKEDMLAVRQGIADGTIDVIATDHAPHSEEEKAREIEDAPFGMIGFETALPLTVTNLLCPGIIGLTDIARLLSKRPHELLGIAGGELKKNVCADITICDTNEKFVYNKDMIASKAKNSPFLGMELRGRVCYTIRKGKFTYDRQAD</sequence>
<dbReference type="SUPFAM" id="SSF51338">
    <property type="entry name" value="Composite domain of metallo-dependent hydrolases"/>
    <property type="match status" value="1"/>
</dbReference>
<evidence type="ECO:0000313" key="8">
    <source>
        <dbReference type="EMBL" id="MBC5646928.1"/>
    </source>
</evidence>
<comment type="caution">
    <text evidence="8">The sequence shown here is derived from an EMBL/GenBank/DDBJ whole genome shotgun (WGS) entry which is preliminary data.</text>
</comment>
<keyword evidence="9" id="KW-1185">Reference proteome</keyword>
<name>A0ABR7EB93_9FIRM</name>
<comment type="cofactor">
    <cofactor evidence="6">
        <name>Zn(2+)</name>
        <dbReference type="ChEBI" id="CHEBI:29105"/>
    </cofactor>
    <text evidence="6">Binds 2 Zn(2+) ions per subunit.</text>
</comment>
<feature type="binding site" evidence="6">
    <location>
        <position position="277"/>
    </location>
    <ligand>
        <name>substrate</name>
    </ligand>
</feature>
<dbReference type="EMBL" id="JACOON010000001">
    <property type="protein sequence ID" value="MBC5646928.1"/>
    <property type="molecule type" value="Genomic_DNA"/>
</dbReference>
<dbReference type="InterPro" id="IPR032466">
    <property type="entry name" value="Metal_Hydrolase"/>
</dbReference>
<dbReference type="PANTHER" id="PTHR43668:SF2">
    <property type="entry name" value="ALLANTOINASE"/>
    <property type="match status" value="1"/>
</dbReference>
<feature type="binding site" evidence="6">
    <location>
        <begin position="61"/>
        <end position="63"/>
    </location>
    <ligand>
        <name>substrate</name>
    </ligand>
</feature>
<evidence type="ECO:0000256" key="5">
    <source>
        <dbReference type="ARBA" id="ARBA00022975"/>
    </source>
</evidence>
<feature type="binding site" evidence="6">
    <location>
        <position position="304"/>
    </location>
    <ligand>
        <name>Zn(2+)</name>
        <dbReference type="ChEBI" id="CHEBI:29105"/>
        <label>1</label>
    </ligand>
</feature>
<dbReference type="PROSITE" id="PS00483">
    <property type="entry name" value="DIHYDROOROTASE_2"/>
    <property type="match status" value="1"/>
</dbReference>
<feature type="binding site" evidence="6">
    <location>
        <position position="178"/>
    </location>
    <ligand>
        <name>Zn(2+)</name>
        <dbReference type="ChEBI" id="CHEBI:29105"/>
        <label>2</label>
    </ligand>
</feature>
<dbReference type="NCBIfam" id="TIGR00857">
    <property type="entry name" value="pyrC_multi"/>
    <property type="match status" value="1"/>
</dbReference>
<keyword evidence="3 6" id="KW-0479">Metal-binding</keyword>
<comment type="similarity">
    <text evidence="2 6">Belongs to the metallo-dependent hydrolases superfamily. DHOase family. Class I DHOase subfamily.</text>
</comment>
<comment type="pathway">
    <text evidence="6">Pyrimidine metabolism; UMP biosynthesis via de novo pathway; (S)-dihydroorotate from bicarbonate: step 3/3.</text>
</comment>
<feature type="binding site" evidence="6">
    <location>
        <position position="151"/>
    </location>
    <ligand>
        <name>Zn(2+)</name>
        <dbReference type="ChEBI" id="CHEBI:29105"/>
        <label>1</label>
    </ligand>
</feature>
<dbReference type="RefSeq" id="WP_186856460.1">
    <property type="nucleotide sequence ID" value="NZ_JACOON010000001.1"/>
</dbReference>
<dbReference type="InterPro" id="IPR024403">
    <property type="entry name" value="DHOase_cat"/>
</dbReference>
<feature type="active site" evidence="6">
    <location>
        <position position="304"/>
    </location>
</feature>
<keyword evidence="5 6" id="KW-0665">Pyrimidine biosynthesis</keyword>
<reference evidence="8 9" key="1">
    <citation type="submission" date="2020-08" db="EMBL/GenBank/DDBJ databases">
        <title>Genome public.</title>
        <authorList>
            <person name="Liu C."/>
            <person name="Sun Q."/>
        </authorList>
    </citation>
    <scope>NUCLEOTIDE SEQUENCE [LARGE SCALE GENOMIC DNA]</scope>
    <source>
        <strain evidence="8 9">NSJ-35</strain>
    </source>
</reference>
<evidence type="ECO:0000256" key="1">
    <source>
        <dbReference type="ARBA" id="ARBA00002368"/>
    </source>
</evidence>
<evidence type="ECO:0000313" key="9">
    <source>
        <dbReference type="Proteomes" id="UP000606889"/>
    </source>
</evidence>
<dbReference type="EC" id="3.5.2.3" evidence="6"/>
<dbReference type="InterPro" id="IPR050138">
    <property type="entry name" value="DHOase/Allantoinase_Hydrolase"/>
</dbReference>
<evidence type="ECO:0000256" key="3">
    <source>
        <dbReference type="ARBA" id="ARBA00022723"/>
    </source>
</evidence>
<feature type="binding site" evidence="6">
    <location>
        <position position="231"/>
    </location>
    <ligand>
        <name>Zn(2+)</name>
        <dbReference type="ChEBI" id="CHEBI:29105"/>
        <label>2</label>
    </ligand>
</feature>
<dbReference type="InterPro" id="IPR004722">
    <property type="entry name" value="DHOase"/>
</dbReference>
<keyword evidence="6" id="KW-0862">Zinc</keyword>
<feature type="domain" description="Dihydroorotase catalytic" evidence="7">
    <location>
        <begin position="52"/>
        <end position="235"/>
    </location>
</feature>
<dbReference type="SUPFAM" id="SSF51556">
    <property type="entry name" value="Metallo-dependent hydrolases"/>
    <property type="match status" value="1"/>
</dbReference>
<feature type="binding site" evidence="6">
    <location>
        <position position="93"/>
    </location>
    <ligand>
        <name>substrate</name>
    </ligand>
</feature>
<accession>A0ABR7EB93</accession>
<dbReference type="HAMAP" id="MF_00220_B">
    <property type="entry name" value="PyrC_classI_B"/>
    <property type="match status" value="1"/>
</dbReference>
<dbReference type="PANTHER" id="PTHR43668">
    <property type="entry name" value="ALLANTOINASE"/>
    <property type="match status" value="1"/>
</dbReference>
<dbReference type="Gene3D" id="2.30.40.10">
    <property type="entry name" value="Urease, subunit C, domain 1"/>
    <property type="match status" value="1"/>
</dbReference>
<feature type="binding site" evidence="6">
    <location>
        <begin position="322"/>
        <end position="323"/>
    </location>
    <ligand>
        <name>substrate</name>
    </ligand>
</feature>
<comment type="catalytic activity">
    <reaction evidence="6">
        <text>(S)-dihydroorotate + H2O = N-carbamoyl-L-aspartate + H(+)</text>
        <dbReference type="Rhea" id="RHEA:24296"/>
        <dbReference type="ChEBI" id="CHEBI:15377"/>
        <dbReference type="ChEBI" id="CHEBI:15378"/>
        <dbReference type="ChEBI" id="CHEBI:30864"/>
        <dbReference type="ChEBI" id="CHEBI:32814"/>
        <dbReference type="EC" id="3.5.2.3"/>
    </reaction>
</comment>
<comment type="function">
    <text evidence="1 6">Catalyzes the reversible cyclization of carbamoyl aspartate to dihydroorotate.</text>
</comment>
<dbReference type="CDD" id="cd01317">
    <property type="entry name" value="DHOase_IIa"/>
    <property type="match status" value="1"/>
</dbReference>